<dbReference type="Proteomes" id="UP000008458">
    <property type="component" value="Chromosome"/>
</dbReference>
<keyword evidence="1" id="KW-0119">Carbohydrate metabolism</keyword>
<keyword evidence="4" id="KW-1185">Reference proteome</keyword>
<dbReference type="eggNOG" id="arCOG06049">
    <property type="taxonomic scope" value="Archaea"/>
</dbReference>
<dbReference type="Pfam" id="PF05691">
    <property type="entry name" value="Raffinose_syn"/>
    <property type="match status" value="2"/>
</dbReference>
<dbReference type="PANTHER" id="PTHR31268:SF32">
    <property type="entry name" value="GALACTINOL--SUCROSE GALACTOSYLTRANSFERASE 2-RELATED"/>
    <property type="match status" value="1"/>
</dbReference>
<dbReference type="InterPro" id="IPR013785">
    <property type="entry name" value="Aldolase_TIM"/>
</dbReference>
<evidence type="ECO:0000313" key="4">
    <source>
        <dbReference type="Proteomes" id="UP000008458"/>
    </source>
</evidence>
<evidence type="ECO:0000313" key="3">
    <source>
        <dbReference type="EMBL" id="AEE93238.1"/>
    </source>
</evidence>
<evidence type="ECO:0000256" key="1">
    <source>
        <dbReference type="ARBA" id="ARBA00023277"/>
    </source>
</evidence>
<dbReference type="STRING" id="933801.Ahos_0347"/>
<dbReference type="EMBL" id="CP002535">
    <property type="protein sequence ID" value="AEE93238.1"/>
    <property type="molecule type" value="Genomic_DNA"/>
</dbReference>
<reference key="2">
    <citation type="journal article" date="2011" name="Extremophiles">
        <title>Genomic analyses of Acidianus hospitalis W1 a host for studying crenarchaeal virus and plasmid life cycles.</title>
        <authorList>
            <person name="You X.Y."/>
            <person name="Liu C."/>
            <person name="Wang S.Y."/>
            <person name="Jiang C.Y."/>
            <person name="Shah S.A."/>
            <person name="Prangishvili D."/>
            <person name="Liu S.J."/>
            <person name="Garrett R.A."/>
        </authorList>
    </citation>
    <scope>NUCLEOTIDE SEQUENCE</scope>
    <source>
        <strain>W1</strain>
    </source>
</reference>
<dbReference type="SUPFAM" id="SSF51445">
    <property type="entry name" value="(Trans)glycosidases"/>
    <property type="match status" value="1"/>
</dbReference>
<dbReference type="KEGG" id="aho:Ahos_0347"/>
<dbReference type="InterPro" id="IPR008811">
    <property type="entry name" value="Glycosyl_hydrolases_36"/>
</dbReference>
<sequence length="645" mass="74033">MSIKMRKISLEKVDDIVSPTLSFSDGKYLEYRVHNDSFTILNFDEKIGIKSSLQFSYAEIGIEVPKGKFLALTISPIVDYSNGYKYYNELYTYGRTDAVKPGNLSYPVFREFKNFDDINKVGPCWSYSYVEGELVYPTIAVLFKEEGISNNYVTYLVNSQEGVTSSIRENKLIIEGKYTPNKVFWALFIGRSEDPYESIRAAFKEMSKCDNVKLREEKLKPSILGKLGWCSWNAFLTNISESKVLDVIKGILDRGIKLSYVLIDDGWQKLENKVMASIDPDEVKFPGGFRRTVNVLKKLGIEKVGLWHTINIYWNGYNEKVKEELGDGERTNGGYQIPHQLDRVLKVYYNFHKRVKDNGFSFVKVDNQWVIRKYSKPDEIEKAVQLSASLNGLDVMNCMSMVPECYTNYFLSNIMRTSNDYIPMWKEDAKLHLLFNAYNSLFFSNIAYPDYDMFVSYDDYALPHLIFRIFSGGPVYITDKDPSRTNVELLRKVMIEDKVLTVDFPGLVTKDILFVNPLREEKLLKLASKSNGIPVVAVVNINSMRIKDKIRAEDFPYPLNGDLMYYMVIRGEHGYLKDLELELDEMEAEILVISSKGSPIGLKEYLLPPATIKDGRTLASGTLVFLDEEIKEIKVNKGYQVNLLP</sequence>
<dbReference type="Gene3D" id="3.20.20.70">
    <property type="entry name" value="Aldolase class I"/>
    <property type="match status" value="1"/>
</dbReference>
<dbReference type="AlphaFoldDB" id="F4B5E4"/>
<dbReference type="InterPro" id="IPR017853">
    <property type="entry name" value="GH"/>
</dbReference>
<name>F4B5E4_ACIHW</name>
<organism evidence="3 4">
    <name type="scientific">Acidianus hospitalis (strain W1)</name>
    <dbReference type="NCBI Taxonomy" id="933801"/>
    <lineage>
        <taxon>Archaea</taxon>
        <taxon>Thermoproteota</taxon>
        <taxon>Thermoprotei</taxon>
        <taxon>Sulfolobales</taxon>
        <taxon>Sulfolobaceae</taxon>
        <taxon>Acidianus</taxon>
    </lineage>
</organism>
<reference evidence="3 4" key="1">
    <citation type="journal article" date="2011" name="Extremophiles">
        <title>Genomic analysis of Acidianus hospitalis W1 a host for studying crenarchaeal virus and plasmid life cycles.</title>
        <authorList>
            <person name="You X.Y."/>
            <person name="Liu C."/>
            <person name="Wang S.Y."/>
            <person name="Jiang C.Y."/>
            <person name="Shah S.A."/>
            <person name="Prangishvili D."/>
            <person name="She Q."/>
            <person name="Liu S.J."/>
            <person name="Garrett R.A."/>
        </authorList>
    </citation>
    <scope>NUCLEOTIDE SEQUENCE [LARGE SCALE GENOMIC DNA]</scope>
    <source>
        <strain evidence="3 4">W1</strain>
    </source>
</reference>
<feature type="coiled-coil region" evidence="2">
    <location>
        <begin position="569"/>
        <end position="596"/>
    </location>
</feature>
<dbReference type="PANTHER" id="PTHR31268">
    <property type="match status" value="1"/>
</dbReference>
<proteinExistence type="predicted"/>
<gene>
    <name evidence="3" type="ordered locus">Ahos_0347</name>
</gene>
<dbReference type="HOGENOM" id="CLU_415982_0_0_2"/>
<protein>
    <submittedName>
        <fullName evidence="3">Alpha-galactosidase</fullName>
    </submittedName>
</protein>
<accession>F4B5E4</accession>
<evidence type="ECO:0000256" key="2">
    <source>
        <dbReference type="SAM" id="Coils"/>
    </source>
</evidence>
<keyword evidence="2" id="KW-0175">Coiled coil</keyword>